<dbReference type="InterPro" id="IPR001163">
    <property type="entry name" value="Sm_dom_euk/arc"/>
</dbReference>
<dbReference type="PANTHER" id="PTHR10701">
    <property type="entry name" value="SMALL NUCLEAR RIBONUCLEOPROTEIN-ASSOCIATED PROTEIN B AND N"/>
    <property type="match status" value="1"/>
</dbReference>
<dbReference type="InterPro" id="IPR010920">
    <property type="entry name" value="LSM_dom_sf"/>
</dbReference>
<sequence length="134" mass="15305">MSSGRVPNGDFYKDLVDLTLKSDELDPEKQQEDQRQQPKAEDKTNQSPGRLLLESYLNKTMRVVMTDGRSLMGVFWCTDRDANVILGNCMEHMPPREDGSRDEPRPLGLAMIPGRHIVTMHLDQLQHVRSDQVT</sequence>
<evidence type="ECO:0000259" key="3">
    <source>
        <dbReference type="PROSITE" id="PS52002"/>
    </source>
</evidence>
<feature type="domain" description="Sm" evidence="3">
    <location>
        <begin position="48"/>
        <end position="126"/>
    </location>
</feature>
<dbReference type="SUPFAM" id="SSF50182">
    <property type="entry name" value="Sm-like ribonucleoproteins"/>
    <property type="match status" value="1"/>
</dbReference>
<dbReference type="Proteomes" id="UP000440578">
    <property type="component" value="Unassembled WGS sequence"/>
</dbReference>
<dbReference type="AlphaFoldDB" id="A0A6A4V6K6"/>
<dbReference type="InterPro" id="IPR034110">
    <property type="entry name" value="LSMD1_Sm"/>
</dbReference>
<name>A0A6A4V6K6_AMPAM</name>
<evidence type="ECO:0000313" key="5">
    <source>
        <dbReference type="Proteomes" id="UP000440578"/>
    </source>
</evidence>
<dbReference type="PANTHER" id="PTHR10701:SF5">
    <property type="entry name" value="N-ALPHA-ACETYLTRANSFERASE 38, NATC AUXILIARY SUBUNIT"/>
    <property type="match status" value="1"/>
</dbReference>
<feature type="compositionally biased region" description="Basic and acidic residues" evidence="2">
    <location>
        <begin position="11"/>
        <end position="44"/>
    </location>
</feature>
<organism evidence="4 5">
    <name type="scientific">Amphibalanus amphitrite</name>
    <name type="common">Striped barnacle</name>
    <name type="synonym">Balanus amphitrite</name>
    <dbReference type="NCBI Taxonomy" id="1232801"/>
    <lineage>
        <taxon>Eukaryota</taxon>
        <taxon>Metazoa</taxon>
        <taxon>Ecdysozoa</taxon>
        <taxon>Arthropoda</taxon>
        <taxon>Crustacea</taxon>
        <taxon>Multicrustacea</taxon>
        <taxon>Cirripedia</taxon>
        <taxon>Thoracica</taxon>
        <taxon>Thoracicalcarea</taxon>
        <taxon>Balanomorpha</taxon>
        <taxon>Balanoidea</taxon>
        <taxon>Balanidae</taxon>
        <taxon>Amphibalaninae</taxon>
        <taxon>Amphibalanus</taxon>
    </lineage>
</organism>
<dbReference type="GO" id="GO:0031417">
    <property type="term" value="C:NatC complex"/>
    <property type="evidence" value="ECO:0007669"/>
    <property type="project" value="InterPro"/>
</dbReference>
<dbReference type="InterPro" id="IPR050914">
    <property type="entry name" value="snRNP_SmB/NAA38-like"/>
</dbReference>
<keyword evidence="5" id="KW-1185">Reference proteome</keyword>
<dbReference type="InterPro" id="IPR047575">
    <property type="entry name" value="Sm"/>
</dbReference>
<protein>
    <submittedName>
        <fullName evidence="4">N-alpha-acetyltransferase 38, NatC auxiliary subunit</fullName>
    </submittedName>
</protein>
<dbReference type="Pfam" id="PF01423">
    <property type="entry name" value="LSM"/>
    <property type="match status" value="1"/>
</dbReference>
<evidence type="ECO:0000256" key="1">
    <source>
        <dbReference type="ARBA" id="ARBA00006850"/>
    </source>
</evidence>
<keyword evidence="4" id="KW-0808">Transferase</keyword>
<dbReference type="PROSITE" id="PS52002">
    <property type="entry name" value="SM"/>
    <property type="match status" value="1"/>
</dbReference>
<dbReference type="EMBL" id="VIIS01002228">
    <property type="protein sequence ID" value="KAF0286790.1"/>
    <property type="molecule type" value="Genomic_DNA"/>
</dbReference>
<evidence type="ECO:0000256" key="2">
    <source>
        <dbReference type="SAM" id="MobiDB-lite"/>
    </source>
</evidence>
<dbReference type="GO" id="GO:0016740">
    <property type="term" value="F:transferase activity"/>
    <property type="evidence" value="ECO:0007669"/>
    <property type="project" value="UniProtKB-KW"/>
</dbReference>
<dbReference type="Gene3D" id="2.30.30.100">
    <property type="match status" value="1"/>
</dbReference>
<dbReference type="GO" id="GO:0003723">
    <property type="term" value="F:RNA binding"/>
    <property type="evidence" value="ECO:0007669"/>
    <property type="project" value="InterPro"/>
</dbReference>
<comment type="caution">
    <text evidence="4">The sequence shown here is derived from an EMBL/GenBank/DDBJ whole genome shotgun (WGS) entry which is preliminary data.</text>
</comment>
<dbReference type="SMART" id="SM00651">
    <property type="entry name" value="Sm"/>
    <property type="match status" value="1"/>
</dbReference>
<dbReference type="OrthoDB" id="368909at2759"/>
<reference evidence="4 5" key="1">
    <citation type="submission" date="2019-07" db="EMBL/GenBank/DDBJ databases">
        <title>Draft genome assembly of a fouling barnacle, Amphibalanus amphitrite (Darwin, 1854): The first reference genome for Thecostraca.</title>
        <authorList>
            <person name="Kim W."/>
        </authorList>
    </citation>
    <scope>NUCLEOTIDE SEQUENCE [LARGE SCALE GENOMIC DNA]</scope>
    <source>
        <strain evidence="4">SNU_AA5</strain>
        <tissue evidence="4">Soma without cirri and trophi</tissue>
    </source>
</reference>
<dbReference type="CDD" id="cd06168">
    <property type="entry name" value="LSMD1"/>
    <property type="match status" value="1"/>
</dbReference>
<accession>A0A6A4V6K6</accession>
<feature type="region of interest" description="Disordered" evidence="2">
    <location>
        <begin position="1"/>
        <end position="52"/>
    </location>
</feature>
<gene>
    <name evidence="4" type="primary">naa38</name>
    <name evidence="4" type="ORF">FJT64_014726</name>
</gene>
<proteinExistence type="inferred from homology"/>
<evidence type="ECO:0000313" key="4">
    <source>
        <dbReference type="EMBL" id="KAF0286790.1"/>
    </source>
</evidence>
<comment type="similarity">
    <text evidence="1">Belongs to the snRNP Sm proteins family.</text>
</comment>